<evidence type="ECO:0000313" key="2">
    <source>
        <dbReference type="Proteomes" id="UP000562352"/>
    </source>
</evidence>
<keyword evidence="2" id="KW-1185">Reference proteome</keyword>
<evidence type="ECO:0000313" key="1">
    <source>
        <dbReference type="EMBL" id="MBB5965520.1"/>
    </source>
</evidence>
<proteinExistence type="predicted"/>
<reference evidence="1 2" key="1">
    <citation type="submission" date="2020-08" db="EMBL/GenBank/DDBJ databases">
        <title>Genomic Encyclopedia of Type Strains, Phase III (KMG-III): the genomes of soil and plant-associated and newly described type strains.</title>
        <authorList>
            <person name="Whitman W."/>
        </authorList>
    </citation>
    <scope>NUCLEOTIDE SEQUENCE [LARGE SCALE GENOMIC DNA]</scope>
    <source>
        <strain evidence="1 2">CECT 3303</strain>
    </source>
</reference>
<dbReference type="AlphaFoldDB" id="A0A841D6L5"/>
<organism evidence="1 2">
    <name type="scientific">Planomonospora venezuelensis</name>
    <dbReference type="NCBI Taxonomy" id="1999"/>
    <lineage>
        <taxon>Bacteria</taxon>
        <taxon>Bacillati</taxon>
        <taxon>Actinomycetota</taxon>
        <taxon>Actinomycetes</taxon>
        <taxon>Streptosporangiales</taxon>
        <taxon>Streptosporangiaceae</taxon>
        <taxon>Planomonospora</taxon>
    </lineage>
</organism>
<accession>A0A841D6L5</accession>
<protein>
    <submittedName>
        <fullName evidence="1">Uncharacterized protein</fullName>
    </submittedName>
</protein>
<dbReference type="EMBL" id="JACHJJ010000017">
    <property type="protein sequence ID" value="MBB5965520.1"/>
    <property type="molecule type" value="Genomic_DNA"/>
</dbReference>
<name>A0A841D6L5_PLAVE</name>
<gene>
    <name evidence="1" type="ORF">FHS22_004810</name>
</gene>
<dbReference type="Proteomes" id="UP000562352">
    <property type="component" value="Unassembled WGS sequence"/>
</dbReference>
<sequence>MSTDEIRTVRLTVEVEDCGVAGLADEDLTGSAGTPAQSAGIIKVEDGFVTLDITHQWGPADFAVTVADRDPGADLAAYEDIVEISYVSTSGRVAIAGFSHYGDGLCPLPPLPAGAGTYRIRYHVKGMDSEGTQDAVADHYLQIWPAPLGDPVFVKTTTEYFRYSLDPKNHKWSRGER</sequence>
<dbReference type="RefSeq" id="WP_184944975.1">
    <property type="nucleotide sequence ID" value="NZ_BAAAWZ010000001.1"/>
</dbReference>
<comment type="caution">
    <text evidence="1">The sequence shown here is derived from an EMBL/GenBank/DDBJ whole genome shotgun (WGS) entry which is preliminary data.</text>
</comment>